<feature type="compositionally biased region" description="Basic and acidic residues" evidence="1">
    <location>
        <begin position="61"/>
        <end position="87"/>
    </location>
</feature>
<protein>
    <submittedName>
        <fullName evidence="2">Uncharacterized protein</fullName>
    </submittedName>
</protein>
<reference evidence="3" key="1">
    <citation type="journal article" date="2019" name="Int. J. Syst. Evol. Microbiol.">
        <title>The Global Catalogue of Microorganisms (GCM) 10K type strain sequencing project: providing services to taxonomists for standard genome sequencing and annotation.</title>
        <authorList>
            <consortium name="The Broad Institute Genomics Platform"/>
            <consortium name="The Broad Institute Genome Sequencing Center for Infectious Disease"/>
            <person name="Wu L."/>
            <person name="Ma J."/>
        </authorList>
    </citation>
    <scope>NUCLEOTIDE SEQUENCE [LARGE SCALE GENOMIC DNA]</scope>
    <source>
        <strain evidence="3">JCM 9373</strain>
    </source>
</reference>
<name>A0ABP6MY34_9ACTN</name>
<evidence type="ECO:0000313" key="2">
    <source>
        <dbReference type="EMBL" id="GAA3125194.1"/>
    </source>
</evidence>
<evidence type="ECO:0000256" key="1">
    <source>
        <dbReference type="SAM" id="MobiDB-lite"/>
    </source>
</evidence>
<sequence length="128" mass="13449">MLCRSALRRAVITGKVNAPPNSDDPTAASRSTIPFIGSPTVRAMPACPVRTRTLSVRGGRGIRDRTAGPYRDRVPAEGGDGRGRAELWEPGEDPAKSGGETAGAPLRGIWAPLPLDREMSGMVASSLN</sequence>
<dbReference type="EMBL" id="BAAAUT010000009">
    <property type="protein sequence ID" value="GAA3125194.1"/>
    <property type="molecule type" value="Genomic_DNA"/>
</dbReference>
<keyword evidence="3" id="KW-1185">Reference proteome</keyword>
<proteinExistence type="predicted"/>
<gene>
    <name evidence="2" type="ORF">GCM10010466_15090</name>
</gene>
<accession>A0ABP6MY34</accession>
<comment type="caution">
    <text evidence="2">The sequence shown here is derived from an EMBL/GenBank/DDBJ whole genome shotgun (WGS) entry which is preliminary data.</text>
</comment>
<dbReference type="Proteomes" id="UP001500320">
    <property type="component" value="Unassembled WGS sequence"/>
</dbReference>
<organism evidence="2 3">
    <name type="scientific">Planomonospora alba</name>
    <dbReference type="NCBI Taxonomy" id="161354"/>
    <lineage>
        <taxon>Bacteria</taxon>
        <taxon>Bacillati</taxon>
        <taxon>Actinomycetota</taxon>
        <taxon>Actinomycetes</taxon>
        <taxon>Streptosporangiales</taxon>
        <taxon>Streptosporangiaceae</taxon>
        <taxon>Planomonospora</taxon>
    </lineage>
</organism>
<feature type="region of interest" description="Disordered" evidence="1">
    <location>
        <begin position="56"/>
        <end position="106"/>
    </location>
</feature>
<evidence type="ECO:0000313" key="3">
    <source>
        <dbReference type="Proteomes" id="UP001500320"/>
    </source>
</evidence>